<name>A0A1W7CSH4_9ACTN</name>
<keyword evidence="3" id="KW-1185">Reference proteome</keyword>
<dbReference type="EMBL" id="CP021121">
    <property type="protein sequence ID" value="ARQ67738.1"/>
    <property type="molecule type" value="Genomic_DNA"/>
</dbReference>
<proteinExistence type="predicted"/>
<evidence type="ECO:0000259" key="1">
    <source>
        <dbReference type="Pfam" id="PF01609"/>
    </source>
</evidence>
<protein>
    <recommendedName>
        <fullName evidence="1">Transposase IS4-like domain-containing protein</fullName>
    </recommendedName>
</protein>
<dbReference type="GO" id="GO:0006313">
    <property type="term" value="P:DNA transposition"/>
    <property type="evidence" value="ECO:0007669"/>
    <property type="project" value="InterPro"/>
</dbReference>
<gene>
    <name evidence="2" type="ORF">CAG99_01845</name>
</gene>
<dbReference type="Pfam" id="PF01609">
    <property type="entry name" value="DDE_Tnp_1"/>
    <property type="match status" value="1"/>
</dbReference>
<feature type="domain" description="Transposase IS4-like" evidence="1">
    <location>
        <begin position="65"/>
        <end position="172"/>
    </location>
</feature>
<evidence type="ECO:0000313" key="3">
    <source>
        <dbReference type="Proteomes" id="UP000194218"/>
    </source>
</evidence>
<accession>A0A1W7CSH4</accession>
<dbReference type="KEGG" id="smao:CAG99_01845"/>
<organism evidence="2 3">
    <name type="scientific">Streptomyces marincola</name>
    <dbReference type="NCBI Taxonomy" id="2878388"/>
    <lineage>
        <taxon>Bacteria</taxon>
        <taxon>Bacillati</taxon>
        <taxon>Actinomycetota</taxon>
        <taxon>Actinomycetes</taxon>
        <taxon>Kitasatosporales</taxon>
        <taxon>Streptomycetaceae</taxon>
        <taxon>Streptomyces</taxon>
    </lineage>
</organism>
<dbReference type="GO" id="GO:0004803">
    <property type="term" value="F:transposase activity"/>
    <property type="evidence" value="ECO:0007669"/>
    <property type="project" value="InterPro"/>
</dbReference>
<dbReference type="GO" id="GO:0003677">
    <property type="term" value="F:DNA binding"/>
    <property type="evidence" value="ECO:0007669"/>
    <property type="project" value="InterPro"/>
</dbReference>
<sequence>MMLWMCRTVFGPKGFAPLVAHGCFSSSRYSLSSMSSVTSTILTAPRRGFMCRRILGSYPAVVVQFTEVMDRIRVARVGGGHPRTRPVHLIADRAYSSREIRTYLRRRQIPHTIPEKRDQAGHRLRRGSAGGRPPGFDIERYKNRHKIECRIGRLKQARGVATRYDKLAVRYEATVQLTLIRQSL</sequence>
<dbReference type="AlphaFoldDB" id="A0A1W7CSH4"/>
<evidence type="ECO:0000313" key="2">
    <source>
        <dbReference type="EMBL" id="ARQ67738.1"/>
    </source>
</evidence>
<dbReference type="InterPro" id="IPR002559">
    <property type="entry name" value="Transposase_11"/>
</dbReference>
<dbReference type="Proteomes" id="UP000194218">
    <property type="component" value="Chromosome"/>
</dbReference>
<reference evidence="2 3" key="1">
    <citation type="submission" date="2017-05" db="EMBL/GenBank/DDBJ databases">
        <title>Complete genome sequence of Streptomyces sp. SCSIO 03032 revealed the diverse biosynthetic pathways for its bioactive secondary metabolites.</title>
        <authorList>
            <person name="Ma L."/>
            <person name="Zhu Y."/>
            <person name="Zhang W."/>
            <person name="Zhang G."/>
            <person name="Tian X."/>
            <person name="Zhang S."/>
            <person name="Zhang C."/>
        </authorList>
    </citation>
    <scope>NUCLEOTIDE SEQUENCE [LARGE SCALE GENOMIC DNA]</scope>
    <source>
        <strain evidence="2 3">SCSIO 03032</strain>
    </source>
</reference>